<dbReference type="EMBL" id="QWDD01000001">
    <property type="protein sequence ID" value="RNJ49431.1"/>
    <property type="molecule type" value="Genomic_DNA"/>
</dbReference>
<evidence type="ECO:0000313" key="2">
    <source>
        <dbReference type="Proteomes" id="UP000268623"/>
    </source>
</evidence>
<accession>A0A3M9XN54</accession>
<evidence type="ECO:0000313" key="1">
    <source>
        <dbReference type="EMBL" id="RNJ49431.1"/>
    </source>
</evidence>
<sequence>MMKLATAAAYCDLSVDTFKRLNPPKAVPLRPGGIERYDRKAIDAWLDKLSGVKAERVRTASVWSDVAA</sequence>
<name>A0A3M9XN54_9HYPH</name>
<gene>
    <name evidence="1" type="ORF">D1O30_07245</name>
</gene>
<organism evidence="1 2">
    <name type="scientific">Methylocystis hirsuta</name>
    <dbReference type="NCBI Taxonomy" id="369798"/>
    <lineage>
        <taxon>Bacteria</taxon>
        <taxon>Pseudomonadati</taxon>
        <taxon>Pseudomonadota</taxon>
        <taxon>Alphaproteobacteria</taxon>
        <taxon>Hyphomicrobiales</taxon>
        <taxon>Methylocystaceae</taxon>
        <taxon>Methylocystis</taxon>
    </lineage>
</organism>
<proteinExistence type="predicted"/>
<dbReference type="AlphaFoldDB" id="A0A3M9XN54"/>
<protein>
    <recommendedName>
        <fullName evidence="3">DNA-binding protein</fullName>
    </recommendedName>
</protein>
<dbReference type="Proteomes" id="UP000268623">
    <property type="component" value="Unassembled WGS sequence"/>
</dbReference>
<evidence type="ECO:0008006" key="3">
    <source>
        <dbReference type="Google" id="ProtNLM"/>
    </source>
</evidence>
<keyword evidence="2" id="KW-1185">Reference proteome</keyword>
<reference evidence="1 2" key="1">
    <citation type="submission" date="2018-08" db="EMBL/GenBank/DDBJ databases">
        <title>Genome sequence of Methylocystis hirsuta CSC1, a methanotroph able to accumulate PHAs.</title>
        <authorList>
            <person name="Bordel S."/>
            <person name="Rodriguez E."/>
            <person name="Gancedo J."/>
            <person name="Munoz R."/>
        </authorList>
    </citation>
    <scope>NUCLEOTIDE SEQUENCE [LARGE SCALE GENOMIC DNA]</scope>
    <source>
        <strain evidence="1 2">CSC1</strain>
    </source>
</reference>
<dbReference type="RefSeq" id="WP_123175397.1">
    <property type="nucleotide sequence ID" value="NZ_QWDD01000001.1"/>
</dbReference>
<comment type="caution">
    <text evidence="1">The sequence shown here is derived from an EMBL/GenBank/DDBJ whole genome shotgun (WGS) entry which is preliminary data.</text>
</comment>